<dbReference type="PATRIC" id="fig|1203610.3.peg.1748"/>
<dbReference type="Proteomes" id="UP000033035">
    <property type="component" value="Unassembled WGS sequence"/>
</dbReference>
<feature type="signal peptide" evidence="1">
    <location>
        <begin position="1"/>
        <end position="19"/>
    </location>
</feature>
<proteinExistence type="predicted"/>
<organism evidence="2 3">
    <name type="scientific">Parabacteroides gordonii MS-1 = DSM 23371</name>
    <dbReference type="NCBI Taxonomy" id="1203610"/>
    <lineage>
        <taxon>Bacteria</taxon>
        <taxon>Pseudomonadati</taxon>
        <taxon>Bacteroidota</taxon>
        <taxon>Bacteroidia</taxon>
        <taxon>Bacteroidales</taxon>
        <taxon>Tannerellaceae</taxon>
        <taxon>Parabacteroides</taxon>
    </lineage>
</organism>
<evidence type="ECO:0008006" key="4">
    <source>
        <dbReference type="Google" id="ProtNLM"/>
    </source>
</evidence>
<accession>A0A0F5JJK5</accession>
<protein>
    <recommendedName>
        <fullName evidence="4">Lipocalin-like domain-containing protein</fullName>
    </recommendedName>
</protein>
<dbReference type="HOGENOM" id="CLU_1966195_0_0_10"/>
<dbReference type="EMBL" id="AQHW01000011">
    <property type="protein sequence ID" value="KKB57894.1"/>
    <property type="molecule type" value="Genomic_DNA"/>
</dbReference>
<evidence type="ECO:0000256" key="1">
    <source>
        <dbReference type="SAM" id="SignalP"/>
    </source>
</evidence>
<evidence type="ECO:0000313" key="3">
    <source>
        <dbReference type="Proteomes" id="UP000033035"/>
    </source>
</evidence>
<reference evidence="2 3" key="1">
    <citation type="submission" date="2013-04" db="EMBL/GenBank/DDBJ databases">
        <title>The Genome Sequence of Parabacteroides gordonii DSM 23371.</title>
        <authorList>
            <consortium name="The Broad Institute Genomics Platform"/>
            <person name="Earl A."/>
            <person name="Ward D."/>
            <person name="Feldgarden M."/>
            <person name="Gevers D."/>
            <person name="Martens E."/>
            <person name="Sakamoto M."/>
            <person name="Benno Y."/>
            <person name="Suzuki N."/>
            <person name="Matsunaga N."/>
            <person name="Koshihara K."/>
            <person name="Seki M."/>
            <person name="Komiya H."/>
            <person name="Walker B."/>
            <person name="Young S."/>
            <person name="Zeng Q."/>
            <person name="Gargeya S."/>
            <person name="Fitzgerald M."/>
            <person name="Haas B."/>
            <person name="Abouelleil A."/>
            <person name="Allen A.W."/>
            <person name="Alvarado L."/>
            <person name="Arachchi H.M."/>
            <person name="Berlin A.M."/>
            <person name="Chapman S.B."/>
            <person name="Gainer-Dewar J."/>
            <person name="Goldberg J."/>
            <person name="Griggs A."/>
            <person name="Gujja S."/>
            <person name="Hansen M."/>
            <person name="Howarth C."/>
            <person name="Imamovic A."/>
            <person name="Ireland A."/>
            <person name="Larimer J."/>
            <person name="McCowan C."/>
            <person name="Murphy C."/>
            <person name="Pearson M."/>
            <person name="Poon T.W."/>
            <person name="Priest M."/>
            <person name="Roberts A."/>
            <person name="Saif S."/>
            <person name="Shea T."/>
            <person name="Sisk P."/>
            <person name="Sykes S."/>
            <person name="Wortman J."/>
            <person name="Nusbaum C."/>
            <person name="Birren B."/>
        </authorList>
    </citation>
    <scope>NUCLEOTIDE SEQUENCE [LARGE SCALE GENOMIC DNA]</scope>
    <source>
        <strain evidence="2 3">MS-1</strain>
    </source>
</reference>
<comment type="caution">
    <text evidence="2">The sequence shown here is derived from an EMBL/GenBank/DDBJ whole genome shotgun (WGS) entry which is preliminary data.</text>
</comment>
<keyword evidence="1" id="KW-0732">Signal</keyword>
<dbReference type="RefSeq" id="WP_028726595.1">
    <property type="nucleotide sequence ID" value="NZ_AUAE01000009.1"/>
</dbReference>
<keyword evidence="3" id="KW-1185">Reference proteome</keyword>
<dbReference type="AlphaFoldDB" id="A0A0F5JJK5"/>
<feature type="chain" id="PRO_5002490116" description="Lipocalin-like domain-containing protein" evidence="1">
    <location>
        <begin position="20"/>
        <end position="119"/>
    </location>
</feature>
<dbReference type="STRING" id="1203610.HMPREF1536_01703"/>
<gene>
    <name evidence="2" type="ORF">HMPREF1536_01703</name>
</gene>
<name>A0A0F5JJK5_9BACT</name>
<sequence>MKQIVCILFCMLFSLTVSAQDKTDGLSGKWEFSATDVPYGYETGNIEFQTKEGKLNVILSISYNKITIDQIEQAGDTYKCDLNIEGSDVNISFKQKAGKLEADVTVDGSPIGISFKKME</sequence>
<evidence type="ECO:0000313" key="2">
    <source>
        <dbReference type="EMBL" id="KKB57894.1"/>
    </source>
</evidence>